<dbReference type="PANTHER" id="PTHR41786:SF1">
    <property type="entry name" value="6-HYDROXYMETHYLPTERIN DIPHOSPHOKINASE MPTE-LIKE DOMAIN-CONTAINING PROTEIN"/>
    <property type="match status" value="1"/>
</dbReference>
<sequence length="604" mass="69637">MLIDKNIEILQQNEMHWIGNLTPSSITHEFISSEDSRAEYFKDKYGKVYRSEDLYDKSYGITPLKKEIIFVIGINSINELKELYKKINKDSFLVVIEPNLSFLNYVLYYKSLDLFQNKNVILFSDNIERLNDFIRGFFSNYGLLGLAKNINFYQTDYYRKYDMEITKQCLQIIREVVRNLILSVGNSIEDGLDGLKNNLENLKWLEKSKDVSQLKNRYKDKPAIVVSAGPSLNKNIKELKRAKNKAVIIAVDTIVNKLLIEDIVPDFVCSVERVPEVYEYFYKDKNIPKEVTLVGPPLLDTRIFSEFQGEIILPMRKGVAEYNWLKQLLVLNDDSFIEMGSSCAHVAFGLAMHIGASPIILVGQDLAYGSKEGESHASGTIYESKVQAQKAESLIQDYKIEGYYGGLVSTTYIWGYFKQWFEAQISNQQLFVINATEGGAKISFTVQKPLKETIDTYCLEEIDSVERMVKTINTYGINIGDMKGALYKELDYFSTFKEKCTDQLKSIKELKINYSSSQKKLTKAIKELQKSNYIMNEIIRHDLLRHNLQSIVVKFLWDINGIEQVINARNILKNKEIQIKMLIPTIVCVEQIEDYINDALKNYI</sequence>
<name>A0A072NS75_SCHAZ</name>
<dbReference type="PATRIC" id="fig|1348973.3.peg.340"/>
<comment type="caution">
    <text evidence="2">The sequence shown here is derived from an EMBL/GenBank/DDBJ whole genome shotgun (WGS) entry which is preliminary data.</text>
</comment>
<evidence type="ECO:0000313" key="2">
    <source>
        <dbReference type="EMBL" id="KEF40326.1"/>
    </source>
</evidence>
<dbReference type="AlphaFoldDB" id="A0A072NS75"/>
<proteinExistence type="predicted"/>
<dbReference type="PANTHER" id="PTHR41786">
    <property type="entry name" value="MOTILITY ACCESSORY FACTOR MAF"/>
    <property type="match status" value="1"/>
</dbReference>
<reference evidence="2 3" key="1">
    <citation type="submission" date="2014-04" db="EMBL/GenBank/DDBJ databases">
        <title>Draft genome sequence of Bacillus azotoformans MEV2011, a (co-) denitrifying strain unable to grow in the presence of oxygen.</title>
        <authorList>
            <person name="Nielsen M."/>
            <person name="Schreiber L."/>
            <person name="Finster K."/>
            <person name="Schramm A."/>
        </authorList>
    </citation>
    <scope>NUCLEOTIDE SEQUENCE [LARGE SCALE GENOMIC DNA]</scope>
    <source>
        <strain evidence="2 3">MEV2011</strain>
    </source>
</reference>
<evidence type="ECO:0000313" key="3">
    <source>
        <dbReference type="Proteomes" id="UP000027936"/>
    </source>
</evidence>
<organism evidence="2 3">
    <name type="scientific">Schinkia azotoformans MEV2011</name>
    <dbReference type="NCBI Taxonomy" id="1348973"/>
    <lineage>
        <taxon>Bacteria</taxon>
        <taxon>Bacillati</taxon>
        <taxon>Bacillota</taxon>
        <taxon>Bacilli</taxon>
        <taxon>Bacillales</taxon>
        <taxon>Bacillaceae</taxon>
        <taxon>Calidifontibacillus/Schinkia group</taxon>
        <taxon>Schinkia</taxon>
    </lineage>
</organism>
<gene>
    <name evidence="2" type="ORF">M670_00352</name>
</gene>
<accession>A0A072NS75</accession>
<dbReference type="InterPro" id="IPR002826">
    <property type="entry name" value="MptE-like"/>
</dbReference>
<evidence type="ECO:0000259" key="1">
    <source>
        <dbReference type="Pfam" id="PF01973"/>
    </source>
</evidence>
<dbReference type="Pfam" id="PF01973">
    <property type="entry name" value="MptE-like"/>
    <property type="match status" value="1"/>
</dbReference>
<feature type="domain" description="6-hydroxymethylpterin diphosphokinase MptE-like" evidence="1">
    <location>
        <begin position="196"/>
        <end position="369"/>
    </location>
</feature>
<dbReference type="EMBL" id="JJRY01000001">
    <property type="protein sequence ID" value="KEF40326.1"/>
    <property type="molecule type" value="Genomic_DNA"/>
</dbReference>
<protein>
    <recommendedName>
        <fullName evidence="1">6-hydroxymethylpterin diphosphokinase MptE-like domain-containing protein</fullName>
    </recommendedName>
</protein>
<dbReference type="Proteomes" id="UP000027936">
    <property type="component" value="Unassembled WGS sequence"/>
</dbReference>